<comment type="caution">
    <text evidence="2">The sequence shown here is derived from an EMBL/GenBank/DDBJ whole genome shotgun (WGS) entry which is preliminary data.</text>
</comment>
<accession>A0A9P1N134</accession>
<reference evidence="2" key="1">
    <citation type="submission" date="2022-11" db="EMBL/GenBank/DDBJ databases">
        <authorList>
            <person name="Kikuchi T."/>
        </authorList>
    </citation>
    <scope>NUCLEOTIDE SEQUENCE</scope>
    <source>
        <strain evidence="2">PS1010</strain>
    </source>
</reference>
<dbReference type="AlphaFoldDB" id="A0A9P1N134"/>
<keyword evidence="3" id="KW-1185">Reference proteome</keyword>
<keyword evidence="1" id="KW-0175">Coiled coil</keyword>
<name>A0A9P1N134_9PELO</name>
<dbReference type="Proteomes" id="UP001152747">
    <property type="component" value="Unassembled WGS sequence"/>
</dbReference>
<evidence type="ECO:0000313" key="3">
    <source>
        <dbReference type="Proteomes" id="UP001152747"/>
    </source>
</evidence>
<protein>
    <submittedName>
        <fullName evidence="2">Uncharacterized protein</fullName>
    </submittedName>
</protein>
<evidence type="ECO:0000313" key="2">
    <source>
        <dbReference type="EMBL" id="CAI5446048.1"/>
    </source>
</evidence>
<dbReference type="OrthoDB" id="5834466at2759"/>
<gene>
    <name evidence="2" type="ORF">CAMP_LOCUS8685</name>
</gene>
<proteinExistence type="predicted"/>
<dbReference type="EMBL" id="CANHGI010000003">
    <property type="protein sequence ID" value="CAI5446048.1"/>
    <property type="molecule type" value="Genomic_DNA"/>
</dbReference>
<organism evidence="2 3">
    <name type="scientific">Caenorhabditis angaria</name>
    <dbReference type="NCBI Taxonomy" id="860376"/>
    <lineage>
        <taxon>Eukaryota</taxon>
        <taxon>Metazoa</taxon>
        <taxon>Ecdysozoa</taxon>
        <taxon>Nematoda</taxon>
        <taxon>Chromadorea</taxon>
        <taxon>Rhabditida</taxon>
        <taxon>Rhabditina</taxon>
        <taxon>Rhabditomorpha</taxon>
        <taxon>Rhabditoidea</taxon>
        <taxon>Rhabditidae</taxon>
        <taxon>Peloderinae</taxon>
        <taxon>Caenorhabditis</taxon>
    </lineage>
</organism>
<sequence length="159" mass="18173">MTTRLGLSQLSSSARNSPFGEKIVDKTKLASLEPVKIAAFRKYKPVTPSPLATTPTESTQKFELYKSIDCQTIVTVSKILPEIKKEDLVSKEPTVNYIQNMVFRIQQEIDEEIERNLKLNNQLADIKEEINRIDKDLEVLREVIEEIEQEKQHVGTSDV</sequence>
<feature type="coiled-coil region" evidence="1">
    <location>
        <begin position="109"/>
        <end position="150"/>
    </location>
</feature>
<evidence type="ECO:0000256" key="1">
    <source>
        <dbReference type="SAM" id="Coils"/>
    </source>
</evidence>